<organism evidence="2 3">
    <name type="scientific">Edaphobacillus lindanitolerans</name>
    <dbReference type="NCBI Taxonomy" id="550447"/>
    <lineage>
        <taxon>Bacteria</taxon>
        <taxon>Bacillati</taxon>
        <taxon>Bacillota</taxon>
        <taxon>Bacilli</taxon>
        <taxon>Bacillales</taxon>
        <taxon>Bacillaceae</taxon>
        <taxon>Edaphobacillus</taxon>
    </lineage>
</organism>
<protein>
    <submittedName>
        <fullName evidence="2">Z1 domain-containing protein</fullName>
    </submittedName>
</protein>
<dbReference type="Proteomes" id="UP000187550">
    <property type="component" value="Unassembled WGS sequence"/>
</dbReference>
<dbReference type="Pfam" id="PF10593">
    <property type="entry name" value="Z1"/>
    <property type="match status" value="1"/>
</dbReference>
<dbReference type="AlphaFoldDB" id="A0A1U7PL68"/>
<dbReference type="RefSeq" id="WP_076758709.1">
    <property type="nucleotide sequence ID" value="NZ_FTPL01000003.1"/>
</dbReference>
<dbReference type="GO" id="GO:0003824">
    <property type="term" value="F:catalytic activity"/>
    <property type="evidence" value="ECO:0007669"/>
    <property type="project" value="InterPro"/>
</dbReference>
<name>A0A1U7PL68_9BACI</name>
<feature type="domain" description="PLD phosphodiesterase" evidence="1">
    <location>
        <begin position="255"/>
        <end position="284"/>
    </location>
</feature>
<dbReference type="InterPro" id="IPR001736">
    <property type="entry name" value="PLipase_D/transphosphatidylase"/>
</dbReference>
<dbReference type="OrthoDB" id="436461at2"/>
<keyword evidence="3" id="KW-1185">Reference proteome</keyword>
<gene>
    <name evidence="2" type="ORF">SAMN05428946_2066</name>
</gene>
<dbReference type="GO" id="GO:0006793">
    <property type="term" value="P:phosphorus metabolic process"/>
    <property type="evidence" value="ECO:0007669"/>
    <property type="project" value="UniProtKB-ARBA"/>
</dbReference>
<evidence type="ECO:0000259" key="1">
    <source>
        <dbReference type="PROSITE" id="PS50035"/>
    </source>
</evidence>
<evidence type="ECO:0000313" key="3">
    <source>
        <dbReference type="Proteomes" id="UP000187550"/>
    </source>
</evidence>
<dbReference type="STRING" id="550447.SAMN05428946_2066"/>
<sequence>MADYSSTKYDEKRNAIRNMKDMGRDWAYIYSYGKNNDEELQQMLDFIYETGNFDYTIRADEWKEIVTEQKEIEEKARQVVMVSGGVEQGSLEVPKHEKSSWQLYKQKLRSQNFSADAIRELEESTLAILRKLSQDTTDTGPRKGLMIGHVQSGKTASMAGLMAMAADHGWNMFIILSGIIENLRVQTADRLVNDLTYRTGNLSWRALNHLSIKSPLSDKTQSLSFDQFSRDRYFTVCLKNKTRLNNLAKWLYEDKNKLTQMKILVIDDEADQAGINTANIDSDDRTAINSEILNLVEGPDEVNAGAMNYISYTATPYANVLNEAGDRTLYPKDFIGLLPTSTEYFGPKQIFGAEGTQYEGLDIIRMVDEEEIRQINEMQKENMVFRMTPGLKDAVAWFLCSVAMMRHNGHKKPISMLIHTSHLTEVHGKMAELISTWLSGMTDKELLNVCRDIYHRECGRFTVEDLYDSFEDYSVSRNKINNYPPFEKLESEILELKKLSHIKLGDDDTLEYHEGVHLCIDNCRFNKTEDESFVRLAYPDKRKLEKMDKAPAFLIVGGNTLSRGLTLEGLVSTYFLRVGRQADTLMQMGRWFGYRHGYELYQRIWMTEDTREKFAFLATLEEELRSDLKTYKDTGASPEEYGLRIKNSPKVSWMRITGANRSQGAVMTNWDFSGTSNQTVTFNIDEEVLKHNIQVAEDLLDSLPSPTTSPLNKSSLVWKNVDFNLIKEKFFSKYSVSKNATALNDMSVFCEWYEGVQDEIGFRGWTVVLGGTKNKESSWDIGGNKVGKVVRKVRNNKEEGSVSLGVLRAPADLYADFTEDDLVKAGINSSNLPISNSEVNANRELVGLGKTPMLIIYRINKDKLYKDDQTPKRKIAEDLVGISVVVPGAKTGKSFAKRLIIDIDRFVNSTGTDVEE</sequence>
<reference evidence="3" key="1">
    <citation type="submission" date="2017-01" db="EMBL/GenBank/DDBJ databases">
        <authorList>
            <person name="Varghese N."/>
            <person name="Submissions S."/>
        </authorList>
    </citation>
    <scope>NUCLEOTIDE SEQUENCE [LARGE SCALE GENOMIC DNA]</scope>
    <source>
        <strain evidence="3">MNA4</strain>
    </source>
</reference>
<evidence type="ECO:0000313" key="2">
    <source>
        <dbReference type="EMBL" id="SIT87321.1"/>
    </source>
</evidence>
<proteinExistence type="predicted"/>
<dbReference type="InterPro" id="IPR018310">
    <property type="entry name" value="Put_endonuclease_Z1-dom"/>
</dbReference>
<dbReference type="PROSITE" id="PS50035">
    <property type="entry name" value="PLD"/>
    <property type="match status" value="1"/>
</dbReference>
<dbReference type="EMBL" id="FTPL01000003">
    <property type="protein sequence ID" value="SIT87321.1"/>
    <property type="molecule type" value="Genomic_DNA"/>
</dbReference>
<accession>A0A1U7PL68</accession>